<dbReference type="GO" id="GO:0004017">
    <property type="term" value="F:AMP kinase activity"/>
    <property type="evidence" value="ECO:0007669"/>
    <property type="project" value="UniProtKB-UniRule"/>
</dbReference>
<dbReference type="InterPro" id="IPR027417">
    <property type="entry name" value="P-loop_NTPase"/>
</dbReference>
<keyword evidence="2 4" id="KW-0547">Nucleotide-binding</keyword>
<dbReference type="PROSITE" id="PS00113">
    <property type="entry name" value="ADENYLATE_KINASE"/>
    <property type="match status" value="1"/>
</dbReference>
<keyword evidence="4" id="KW-0963">Cytoplasm</keyword>
<comment type="catalytic activity">
    <reaction evidence="4 6">
        <text>AMP + ATP = 2 ADP</text>
        <dbReference type="Rhea" id="RHEA:12973"/>
        <dbReference type="ChEBI" id="CHEBI:30616"/>
        <dbReference type="ChEBI" id="CHEBI:456215"/>
        <dbReference type="ChEBI" id="CHEBI:456216"/>
        <dbReference type="EC" id="2.7.4.3"/>
    </reaction>
</comment>
<comment type="function">
    <text evidence="4">Catalyzes the reversible transfer of the terminal phosphate group between ATP and AMP. Plays an important role in cellular energy homeostasis and in adenine nucleotide metabolism.</text>
</comment>
<feature type="binding site" evidence="4">
    <location>
        <position position="158"/>
    </location>
    <ligand>
        <name>AMP</name>
        <dbReference type="ChEBI" id="CHEBI:456215"/>
    </ligand>
</feature>
<feature type="domain" description="Adenylate kinase active site lid" evidence="7">
    <location>
        <begin position="125"/>
        <end position="160"/>
    </location>
</feature>
<dbReference type="GeneID" id="26136060"/>
<dbReference type="PANTHER" id="PTHR23359">
    <property type="entry name" value="NUCLEOTIDE KINASE"/>
    <property type="match status" value="1"/>
</dbReference>
<feature type="binding site" evidence="4">
    <location>
        <begin position="10"/>
        <end position="15"/>
    </location>
    <ligand>
        <name>ATP</name>
        <dbReference type="ChEBI" id="CHEBI:30616"/>
    </ligand>
</feature>
<evidence type="ECO:0000256" key="3">
    <source>
        <dbReference type="ARBA" id="ARBA00022777"/>
    </source>
</evidence>
<accession>A0A0S1XAC4</accession>
<dbReference type="CDD" id="cd01428">
    <property type="entry name" value="ADK"/>
    <property type="match status" value="1"/>
</dbReference>
<feature type="binding site" evidence="4">
    <location>
        <position position="36"/>
    </location>
    <ligand>
        <name>AMP</name>
        <dbReference type="ChEBI" id="CHEBI:456215"/>
    </ligand>
</feature>
<comment type="subcellular location">
    <subcellularLocation>
        <location evidence="4 6">Cytoplasm</location>
    </subcellularLocation>
</comment>
<feature type="region of interest" description="NMP" evidence="4">
    <location>
        <begin position="30"/>
        <end position="59"/>
    </location>
</feature>
<keyword evidence="4" id="KW-0479">Metal-binding</keyword>
<feature type="binding site" evidence="4">
    <location>
        <position position="125"/>
    </location>
    <ligand>
        <name>ATP</name>
        <dbReference type="ChEBI" id="CHEBI:30616"/>
    </ligand>
</feature>
<feature type="binding site" evidence="4">
    <location>
        <position position="151"/>
    </location>
    <ligand>
        <name>Zn(2+)</name>
        <dbReference type="ChEBI" id="CHEBI:29105"/>
        <note>structural</note>
    </ligand>
</feature>
<dbReference type="GO" id="GO:0008270">
    <property type="term" value="F:zinc ion binding"/>
    <property type="evidence" value="ECO:0007669"/>
    <property type="project" value="UniProtKB-UniRule"/>
</dbReference>
<feature type="binding site" evidence="4">
    <location>
        <position position="90"/>
    </location>
    <ligand>
        <name>AMP</name>
        <dbReference type="ChEBI" id="CHEBI:456215"/>
    </ligand>
</feature>
<feature type="binding site" evidence="4">
    <location>
        <begin position="134"/>
        <end position="135"/>
    </location>
    <ligand>
        <name>ATP</name>
        <dbReference type="ChEBI" id="CHEBI:30616"/>
    </ligand>
</feature>
<dbReference type="InterPro" id="IPR000850">
    <property type="entry name" value="Adenylat/UMP-CMP_kin"/>
</dbReference>
<comment type="domain">
    <text evidence="4">Consists of three domains, a large central CORE domain and two small peripheral domains, NMPbind and LID, which undergo movements during catalysis. The LID domain closes over the site of phosphoryl transfer upon ATP binding. Assembling and dissambling the active center during each catalytic cycle provides an effective means to prevent ATP hydrolysis. Some bacteria have evolved a zinc-coordinating structure that stabilizes the LID domain.</text>
</comment>
<feature type="binding site" evidence="4">
    <location>
        <position position="128"/>
    </location>
    <ligand>
        <name>Zn(2+)</name>
        <dbReference type="ChEBI" id="CHEBI:29105"/>
        <note>structural</note>
    </ligand>
</feature>
<name>A0A0S1XAC4_THEBA</name>
<dbReference type="HAMAP" id="MF_00235">
    <property type="entry name" value="Adenylate_kinase_Adk"/>
    <property type="match status" value="1"/>
</dbReference>
<keyword evidence="1 4" id="KW-0808">Transferase</keyword>
<comment type="subunit">
    <text evidence="4 6">Monomer.</text>
</comment>
<gene>
    <name evidence="4 8" type="primary">adk</name>
    <name evidence="8" type="ORF">TBCH5v1_0784</name>
</gene>
<dbReference type="STRING" id="55802.TBCH5v1_0784"/>
<dbReference type="GO" id="GO:0044209">
    <property type="term" value="P:AMP salvage"/>
    <property type="evidence" value="ECO:0007669"/>
    <property type="project" value="UniProtKB-UniRule"/>
</dbReference>
<comment type="similarity">
    <text evidence="4 5">Belongs to the adenylate kinase family.</text>
</comment>
<dbReference type="RefSeq" id="WP_056933572.1">
    <property type="nucleotide sequence ID" value="NZ_CP013050.1"/>
</dbReference>
<evidence type="ECO:0000313" key="9">
    <source>
        <dbReference type="Proteomes" id="UP000066042"/>
    </source>
</evidence>
<dbReference type="FunFam" id="3.40.50.300:FF:000106">
    <property type="entry name" value="Adenylate kinase mitochondrial"/>
    <property type="match status" value="1"/>
</dbReference>
<feature type="binding site" evidence="4">
    <location>
        <position position="169"/>
    </location>
    <ligand>
        <name>AMP</name>
        <dbReference type="ChEBI" id="CHEBI:456215"/>
    </ligand>
</feature>
<dbReference type="NCBIfam" id="TIGR01351">
    <property type="entry name" value="adk"/>
    <property type="match status" value="1"/>
</dbReference>
<proteinExistence type="inferred from homology"/>
<evidence type="ECO:0000313" key="8">
    <source>
        <dbReference type="EMBL" id="ALM74739.1"/>
    </source>
</evidence>
<keyword evidence="4" id="KW-0545">Nucleotide biosynthesis</keyword>
<dbReference type="Pfam" id="PF00406">
    <property type="entry name" value="ADK"/>
    <property type="match status" value="1"/>
</dbReference>
<dbReference type="EC" id="2.7.4.3" evidence="4 6"/>
<feature type="region of interest" description="LID" evidence="4">
    <location>
        <begin position="124"/>
        <end position="161"/>
    </location>
</feature>
<dbReference type="SUPFAM" id="SSF52540">
    <property type="entry name" value="P-loop containing nucleoside triphosphate hydrolases"/>
    <property type="match status" value="1"/>
</dbReference>
<keyword evidence="3 4" id="KW-0418">Kinase</keyword>
<feature type="binding site" evidence="4">
    <location>
        <position position="197"/>
    </location>
    <ligand>
        <name>ATP</name>
        <dbReference type="ChEBI" id="CHEBI:30616"/>
    </ligand>
</feature>
<dbReference type="GO" id="GO:0005524">
    <property type="term" value="F:ATP binding"/>
    <property type="evidence" value="ECO:0007669"/>
    <property type="project" value="UniProtKB-UniRule"/>
</dbReference>
<keyword evidence="4 6" id="KW-0067">ATP-binding</keyword>
<dbReference type="NCBIfam" id="NF001387">
    <property type="entry name" value="PRK00279.2-5"/>
    <property type="match status" value="1"/>
</dbReference>
<dbReference type="PATRIC" id="fig|55802.8.peg.779"/>
<dbReference type="Proteomes" id="UP000066042">
    <property type="component" value="Chromosome"/>
</dbReference>
<dbReference type="AlphaFoldDB" id="A0A0S1XAC4"/>
<dbReference type="PRINTS" id="PR00094">
    <property type="entry name" value="ADENYLTKNASE"/>
</dbReference>
<dbReference type="InterPro" id="IPR007862">
    <property type="entry name" value="Adenylate_kinase_lid-dom"/>
</dbReference>
<keyword evidence="4" id="KW-0862">Zinc</keyword>
<dbReference type="EMBL" id="CP013050">
    <property type="protein sequence ID" value="ALM74739.1"/>
    <property type="molecule type" value="Genomic_DNA"/>
</dbReference>
<dbReference type="Gene3D" id="3.40.50.300">
    <property type="entry name" value="P-loop containing nucleotide triphosphate hydrolases"/>
    <property type="match status" value="1"/>
</dbReference>
<feature type="binding site" evidence="4">
    <location>
        <begin position="83"/>
        <end position="86"/>
    </location>
    <ligand>
        <name>AMP</name>
        <dbReference type="ChEBI" id="CHEBI:456215"/>
    </ligand>
</feature>
<feature type="binding site" evidence="4">
    <location>
        <begin position="57"/>
        <end position="59"/>
    </location>
    <ligand>
        <name>AMP</name>
        <dbReference type="ChEBI" id="CHEBI:456215"/>
    </ligand>
</feature>
<protein>
    <recommendedName>
        <fullName evidence="4 6">Adenylate kinase</fullName>
        <shortName evidence="4">AK</shortName>
        <ecNumber evidence="4 6">2.7.4.3</ecNumber>
    </recommendedName>
    <alternativeName>
        <fullName evidence="4">ATP-AMP transphosphorylase</fullName>
    </alternativeName>
    <alternativeName>
        <fullName evidence="4">ATP:AMP phosphotransferase</fullName>
    </alternativeName>
    <alternativeName>
        <fullName evidence="4">Adenylate monophosphate kinase</fullName>
    </alternativeName>
</protein>
<feature type="binding site" evidence="4">
    <location>
        <position position="131"/>
    </location>
    <ligand>
        <name>Zn(2+)</name>
        <dbReference type="ChEBI" id="CHEBI:29105"/>
        <note>structural</note>
    </ligand>
</feature>
<dbReference type="InterPro" id="IPR006259">
    <property type="entry name" value="Adenyl_kin_sub"/>
</dbReference>
<evidence type="ECO:0000259" key="7">
    <source>
        <dbReference type="Pfam" id="PF05191"/>
    </source>
</evidence>
<feature type="binding site" evidence="4">
    <location>
        <position position="31"/>
    </location>
    <ligand>
        <name>AMP</name>
        <dbReference type="ChEBI" id="CHEBI:456215"/>
    </ligand>
</feature>
<evidence type="ECO:0000256" key="5">
    <source>
        <dbReference type="RuleBase" id="RU003330"/>
    </source>
</evidence>
<dbReference type="UniPathway" id="UPA00588">
    <property type="reaction ID" value="UER00649"/>
</dbReference>
<feature type="binding site" evidence="4">
    <location>
        <position position="148"/>
    </location>
    <ligand>
        <name>Zn(2+)</name>
        <dbReference type="ChEBI" id="CHEBI:29105"/>
        <note>structural</note>
    </ligand>
</feature>
<dbReference type="InterPro" id="IPR033690">
    <property type="entry name" value="Adenylat_kinase_CS"/>
</dbReference>
<evidence type="ECO:0000256" key="2">
    <source>
        <dbReference type="ARBA" id="ARBA00022741"/>
    </source>
</evidence>
<dbReference type="Pfam" id="PF05191">
    <property type="entry name" value="ADK_lid"/>
    <property type="match status" value="1"/>
</dbReference>
<reference evidence="8 9" key="1">
    <citation type="journal article" date="2016" name="Genome Announc.">
        <title>Complete genome sequence of the hyperthermophilic and piezophilic archaeon Thermococcus barophilus Ch5, capable of growth at the expense of hydrogenogenesis from carbon monoxide and formate.</title>
        <authorList>
            <person name="Oger P."/>
            <person name="Sokolova T.G."/>
            <person name="Kozhevnikova D.A."/>
            <person name="Taranov E.A."/>
            <person name="Vannier P."/>
            <person name="Lee H.S."/>
            <person name="Kwon K.K."/>
            <person name="Kang S.G."/>
            <person name="Lee J.H."/>
            <person name="Bonch-Osmolovskaya E.A."/>
            <person name="Lebedinsky A.V."/>
        </authorList>
    </citation>
    <scope>NUCLEOTIDE SEQUENCE [LARGE SCALE GENOMIC DNA]</scope>
    <source>
        <strain evidence="9">Ch5</strain>
    </source>
</reference>
<sequence>MNLLIFGPPGSGKSTHSRRIVKRYGLKYISSGDIIRAEINKGTTLGKEMERYLAQGELIPDTVVNTLILSKLRRIRNNFIIDGYPRTAEQVLALENYLYDHGIRLDVAIDIFISRETSIERISGRRICSKCGAVYHIKYNPPQVPDRCDICGGRIIQREDDKPEIVGKRYDIYIKNMQPIIKFYMKQGIYVQINGHGGIEEVWERIRPLLDYIYNKEKKRKEHE</sequence>
<evidence type="ECO:0000256" key="6">
    <source>
        <dbReference type="RuleBase" id="RU003331"/>
    </source>
</evidence>
<comment type="pathway">
    <text evidence="4">Purine metabolism; AMP biosynthesis via salvage pathway; AMP from ADP: step 1/1.</text>
</comment>
<organism evidence="8 9">
    <name type="scientific">Thermococcus barophilus</name>
    <dbReference type="NCBI Taxonomy" id="55802"/>
    <lineage>
        <taxon>Archaea</taxon>
        <taxon>Methanobacteriati</taxon>
        <taxon>Methanobacteriota</taxon>
        <taxon>Thermococci</taxon>
        <taxon>Thermococcales</taxon>
        <taxon>Thermococcaceae</taxon>
        <taxon>Thermococcus</taxon>
    </lineage>
</organism>
<evidence type="ECO:0000256" key="4">
    <source>
        <dbReference type="HAMAP-Rule" id="MF_00235"/>
    </source>
</evidence>
<dbReference type="GO" id="GO:0005737">
    <property type="term" value="C:cytoplasm"/>
    <property type="evidence" value="ECO:0007669"/>
    <property type="project" value="UniProtKB-SubCell"/>
</dbReference>
<evidence type="ECO:0000256" key="1">
    <source>
        <dbReference type="ARBA" id="ARBA00022679"/>
    </source>
</evidence>